<dbReference type="Gene3D" id="1.20.1560.10">
    <property type="entry name" value="ABC transporter type 1, transmembrane domain"/>
    <property type="match status" value="1"/>
</dbReference>
<evidence type="ECO:0000256" key="9">
    <source>
        <dbReference type="SAM" id="Phobius"/>
    </source>
</evidence>
<evidence type="ECO:0000256" key="5">
    <source>
        <dbReference type="ARBA" id="ARBA00022741"/>
    </source>
</evidence>
<proteinExistence type="predicted"/>
<keyword evidence="3 9" id="KW-0812">Transmembrane</keyword>
<dbReference type="GO" id="GO:0016020">
    <property type="term" value="C:membrane"/>
    <property type="evidence" value="ECO:0007669"/>
    <property type="project" value="InterPro"/>
</dbReference>
<feature type="domain" description="ABC transmembrane type-1" evidence="10">
    <location>
        <begin position="4"/>
        <end position="100"/>
    </location>
</feature>
<protein>
    <submittedName>
        <fullName evidence="11">Multidrug resistance-associated protein 1</fullName>
    </submittedName>
</protein>
<dbReference type="InterPro" id="IPR011527">
    <property type="entry name" value="ABC1_TM_dom"/>
</dbReference>
<evidence type="ECO:0000259" key="10">
    <source>
        <dbReference type="PROSITE" id="PS50929"/>
    </source>
</evidence>
<dbReference type="PROSITE" id="PS50929">
    <property type="entry name" value="ABC_TM1F"/>
    <property type="match status" value="1"/>
</dbReference>
<dbReference type="GO" id="GO:0005524">
    <property type="term" value="F:ATP binding"/>
    <property type="evidence" value="ECO:0007669"/>
    <property type="project" value="UniProtKB-KW"/>
</dbReference>
<organism evidence="11">
    <name type="scientific">Lygus hesperus</name>
    <name type="common">Western plant bug</name>
    <dbReference type="NCBI Taxonomy" id="30085"/>
    <lineage>
        <taxon>Eukaryota</taxon>
        <taxon>Metazoa</taxon>
        <taxon>Ecdysozoa</taxon>
        <taxon>Arthropoda</taxon>
        <taxon>Hexapoda</taxon>
        <taxon>Insecta</taxon>
        <taxon>Pterygota</taxon>
        <taxon>Neoptera</taxon>
        <taxon>Paraneoptera</taxon>
        <taxon>Hemiptera</taxon>
        <taxon>Heteroptera</taxon>
        <taxon>Panheteroptera</taxon>
        <taxon>Cimicomorpha</taxon>
        <taxon>Miridae</taxon>
        <taxon>Mirini</taxon>
        <taxon>Lygus</taxon>
    </lineage>
</organism>
<evidence type="ECO:0000256" key="6">
    <source>
        <dbReference type="ARBA" id="ARBA00022840"/>
    </source>
</evidence>
<comment type="subcellular location">
    <subcellularLocation>
        <location evidence="1">Endomembrane system</location>
        <topology evidence="1">Multi-pass membrane protein</topology>
    </subcellularLocation>
</comment>
<feature type="transmembrane region" description="Helical" evidence="9">
    <location>
        <begin position="80"/>
        <end position="98"/>
    </location>
</feature>
<sequence>YLEVYGLLGLGQILAVVTSNLTMALGGITAAVRIHIILLSKILHAPVQFFDITPVGRILSRVGRDIDVVDNRLAEIFKQFVGNLISVIGTLTVISYTTPT</sequence>
<dbReference type="GO" id="GO:0012505">
    <property type="term" value="C:endomembrane system"/>
    <property type="evidence" value="ECO:0007669"/>
    <property type="project" value="UniProtKB-SubCell"/>
</dbReference>
<feature type="transmembrane region" description="Helical" evidence="9">
    <location>
        <begin position="12"/>
        <end position="32"/>
    </location>
</feature>
<keyword evidence="4" id="KW-0677">Repeat</keyword>
<accession>A0A146L3I0</accession>
<evidence type="ECO:0000256" key="3">
    <source>
        <dbReference type="ARBA" id="ARBA00022692"/>
    </source>
</evidence>
<dbReference type="GO" id="GO:0140359">
    <property type="term" value="F:ABC-type transporter activity"/>
    <property type="evidence" value="ECO:0007669"/>
    <property type="project" value="InterPro"/>
</dbReference>
<evidence type="ECO:0000313" key="11">
    <source>
        <dbReference type="EMBL" id="JAQ02958.1"/>
    </source>
</evidence>
<dbReference type="AlphaFoldDB" id="A0A146L3I0"/>
<evidence type="ECO:0000256" key="2">
    <source>
        <dbReference type="ARBA" id="ARBA00022448"/>
    </source>
</evidence>
<gene>
    <name evidence="11" type="primary">Abcc1</name>
    <name evidence="11" type="ORF">g.24511</name>
</gene>
<feature type="non-terminal residue" evidence="11">
    <location>
        <position position="1"/>
    </location>
</feature>
<keyword evidence="2" id="KW-0813">Transport</keyword>
<dbReference type="InterPro" id="IPR050173">
    <property type="entry name" value="ABC_transporter_C-like"/>
</dbReference>
<dbReference type="PANTHER" id="PTHR24223:SF443">
    <property type="entry name" value="MULTIDRUG-RESISTANCE LIKE PROTEIN 1, ISOFORM I"/>
    <property type="match status" value="1"/>
</dbReference>
<dbReference type="SUPFAM" id="SSF90123">
    <property type="entry name" value="ABC transporter transmembrane region"/>
    <property type="match status" value="1"/>
</dbReference>
<dbReference type="EMBL" id="GDHC01015671">
    <property type="protein sequence ID" value="JAQ02958.1"/>
    <property type="molecule type" value="Transcribed_RNA"/>
</dbReference>
<dbReference type="Pfam" id="PF00664">
    <property type="entry name" value="ABC_membrane"/>
    <property type="match status" value="1"/>
</dbReference>
<dbReference type="InterPro" id="IPR036640">
    <property type="entry name" value="ABC1_TM_sf"/>
</dbReference>
<evidence type="ECO:0000256" key="4">
    <source>
        <dbReference type="ARBA" id="ARBA00022737"/>
    </source>
</evidence>
<evidence type="ECO:0000256" key="7">
    <source>
        <dbReference type="ARBA" id="ARBA00022989"/>
    </source>
</evidence>
<feature type="non-terminal residue" evidence="11">
    <location>
        <position position="100"/>
    </location>
</feature>
<reference evidence="11" key="1">
    <citation type="journal article" date="2016" name="Gigascience">
        <title>De novo construction of an expanded transcriptome assembly for the western tarnished plant bug, Lygus hesperus.</title>
        <authorList>
            <person name="Tassone E.E."/>
            <person name="Geib S.M."/>
            <person name="Hall B."/>
            <person name="Fabrick J.A."/>
            <person name="Brent C.S."/>
            <person name="Hull J.J."/>
        </authorList>
    </citation>
    <scope>NUCLEOTIDE SEQUENCE</scope>
</reference>
<evidence type="ECO:0000256" key="8">
    <source>
        <dbReference type="ARBA" id="ARBA00023136"/>
    </source>
</evidence>
<keyword evidence="6" id="KW-0067">ATP-binding</keyword>
<evidence type="ECO:0000256" key="1">
    <source>
        <dbReference type="ARBA" id="ARBA00004127"/>
    </source>
</evidence>
<keyword evidence="5" id="KW-0547">Nucleotide-binding</keyword>
<keyword evidence="7 9" id="KW-1133">Transmembrane helix</keyword>
<keyword evidence="8 9" id="KW-0472">Membrane</keyword>
<dbReference type="PANTHER" id="PTHR24223">
    <property type="entry name" value="ATP-BINDING CASSETTE SUB-FAMILY C"/>
    <property type="match status" value="1"/>
</dbReference>
<name>A0A146L3I0_LYGHE</name>